<dbReference type="Pfam" id="PF13692">
    <property type="entry name" value="Glyco_trans_1_4"/>
    <property type="match status" value="1"/>
</dbReference>
<dbReference type="CDD" id="cd03814">
    <property type="entry name" value="GT4-like"/>
    <property type="match status" value="1"/>
</dbReference>
<dbReference type="InterPro" id="IPR028098">
    <property type="entry name" value="Glyco_trans_4-like_N"/>
</dbReference>
<name>A0ABV0G6Q0_9BURK</name>
<proteinExistence type="predicted"/>
<organism evidence="2 3">
    <name type="scientific">Roseateles paludis</name>
    <dbReference type="NCBI Taxonomy" id="3145238"/>
    <lineage>
        <taxon>Bacteria</taxon>
        <taxon>Pseudomonadati</taxon>
        <taxon>Pseudomonadota</taxon>
        <taxon>Betaproteobacteria</taxon>
        <taxon>Burkholderiales</taxon>
        <taxon>Sphaerotilaceae</taxon>
        <taxon>Roseateles</taxon>
    </lineage>
</organism>
<keyword evidence="3" id="KW-1185">Reference proteome</keyword>
<evidence type="ECO:0000313" key="3">
    <source>
        <dbReference type="Proteomes" id="UP001495147"/>
    </source>
</evidence>
<keyword evidence="2" id="KW-0328">Glycosyltransferase</keyword>
<gene>
    <name evidence="2" type="ORF">ABDJ85_18150</name>
</gene>
<dbReference type="Gene3D" id="3.40.50.2000">
    <property type="entry name" value="Glycogen Phosphorylase B"/>
    <property type="match status" value="2"/>
</dbReference>
<dbReference type="InterPro" id="IPR050194">
    <property type="entry name" value="Glycosyltransferase_grp1"/>
</dbReference>
<dbReference type="Proteomes" id="UP001495147">
    <property type="component" value="Unassembled WGS sequence"/>
</dbReference>
<accession>A0ABV0G6Q0</accession>
<dbReference type="Pfam" id="PF13439">
    <property type="entry name" value="Glyco_transf_4"/>
    <property type="match status" value="1"/>
</dbReference>
<comment type="caution">
    <text evidence="2">The sequence shown here is derived from an EMBL/GenBank/DDBJ whole genome shotgun (WGS) entry which is preliminary data.</text>
</comment>
<dbReference type="PANTHER" id="PTHR45947:SF3">
    <property type="entry name" value="SULFOQUINOVOSYL TRANSFERASE SQD2"/>
    <property type="match status" value="1"/>
</dbReference>
<dbReference type="PANTHER" id="PTHR45947">
    <property type="entry name" value="SULFOQUINOVOSYL TRANSFERASE SQD2"/>
    <property type="match status" value="1"/>
</dbReference>
<evidence type="ECO:0000313" key="2">
    <source>
        <dbReference type="EMBL" id="MEO3693399.1"/>
    </source>
</evidence>
<evidence type="ECO:0000259" key="1">
    <source>
        <dbReference type="Pfam" id="PF13439"/>
    </source>
</evidence>
<dbReference type="SUPFAM" id="SSF53756">
    <property type="entry name" value="UDP-Glycosyltransferase/glycogen phosphorylase"/>
    <property type="match status" value="1"/>
</dbReference>
<dbReference type="EMBL" id="JBDPZD010000006">
    <property type="protein sequence ID" value="MEO3693399.1"/>
    <property type="molecule type" value="Genomic_DNA"/>
</dbReference>
<keyword evidence="2" id="KW-0808">Transferase</keyword>
<reference evidence="2 3" key="1">
    <citation type="submission" date="2024-05" db="EMBL/GenBank/DDBJ databases">
        <title>Roseateles sp. DJS-2-20 16S ribosomal RNA gene Genome sequencing and assembly.</title>
        <authorList>
            <person name="Woo H."/>
        </authorList>
    </citation>
    <scope>NUCLEOTIDE SEQUENCE [LARGE SCALE GENOMIC DNA]</scope>
    <source>
        <strain evidence="2 3">DJS-2-20</strain>
    </source>
</reference>
<dbReference type="GO" id="GO:0016757">
    <property type="term" value="F:glycosyltransferase activity"/>
    <property type="evidence" value="ECO:0007669"/>
    <property type="project" value="UniProtKB-KW"/>
</dbReference>
<dbReference type="EC" id="2.4.-.-" evidence="2"/>
<dbReference type="RefSeq" id="WP_347706208.1">
    <property type="nucleotide sequence ID" value="NZ_JBDPZD010000006.1"/>
</dbReference>
<protein>
    <submittedName>
        <fullName evidence="2">Glycosyltransferase family 1 protein</fullName>
        <ecNumber evidence="2">2.4.-.-</ecNumber>
    </submittedName>
</protein>
<sequence length="415" mass="45644">MNTATALAAEPQDFDVKELPAPRHSRRLAVVTETYPPEVNGVAMSMARVVDELHRRNHDVQLIRPRQPTHASGANAHVDEVLTRGLPVPLYPNLRMGVPSKRALVQLWAKHRPDVVHIATEGPLGWSALQAAQHLELPVTSDYRTNFHAYGRHYKVGLFSKAILGYLRKFHNRCDATMAPTEHIRRLLADQGFERLHTVGRGVDTQRYDPARRSDLLRGEWGAGPDDLVCGYVGRLAPEKNLLAVVAAFRALLRQQPRARLVWVGDGPMRAELLARVPEAHFVGQRSGDDLATHYASLDVFLFPSLTETFGNVTTEALASGCAVAAFRSAAAGELIDSGLNGVLAQDESEAAFVAAALQTGHDLATRRRLGAGARRTALRLSWAEIVSQFETVLEDAITRREIRSALGQLRLSQS</sequence>
<feature type="domain" description="Glycosyltransferase subfamily 4-like N-terminal" evidence="1">
    <location>
        <begin position="39"/>
        <end position="207"/>
    </location>
</feature>